<keyword evidence="2" id="KW-1185">Reference proteome</keyword>
<evidence type="ECO:0000313" key="2">
    <source>
        <dbReference type="Proteomes" id="UP000479938"/>
    </source>
</evidence>
<protein>
    <submittedName>
        <fullName evidence="1">Uncharacterized protein</fullName>
    </submittedName>
</protein>
<accession>A0A6J4GZ76</accession>
<organism evidence="1 2">
    <name type="scientific">Flavobacterium bizetiae</name>
    <dbReference type="NCBI Taxonomy" id="2704140"/>
    <lineage>
        <taxon>Bacteria</taxon>
        <taxon>Pseudomonadati</taxon>
        <taxon>Bacteroidota</taxon>
        <taxon>Flavobacteriia</taxon>
        <taxon>Flavobacteriales</taxon>
        <taxon>Flavobacteriaceae</taxon>
        <taxon>Flavobacterium</taxon>
    </lineage>
</organism>
<dbReference type="EMBL" id="CADCSU010000190">
    <property type="protein sequence ID" value="CAA9203516.1"/>
    <property type="molecule type" value="Genomic_DNA"/>
</dbReference>
<reference evidence="1 2" key="1">
    <citation type="submission" date="2020-02" db="EMBL/GenBank/DDBJ databases">
        <authorList>
            <person name="Criscuolo A."/>
        </authorList>
    </citation>
    <scope>NUCLEOTIDE SEQUENCE [LARGE SCALE GENOMIC DNA]</scope>
    <source>
        <strain evidence="1">CIP105534</strain>
    </source>
</reference>
<dbReference type="Proteomes" id="UP000479938">
    <property type="component" value="Unassembled WGS sequence"/>
</dbReference>
<gene>
    <name evidence="1" type="ORF">FLA105534_04696</name>
</gene>
<proteinExistence type="predicted"/>
<name>A0A6J4GZ76_9FLAO</name>
<dbReference type="AlphaFoldDB" id="A0A6J4GZ76"/>
<evidence type="ECO:0000313" key="1">
    <source>
        <dbReference type="EMBL" id="CAA9203516.1"/>
    </source>
</evidence>
<sequence length="234" mass="26224">MYTGTKCPKIQHSVKLFLIHINTKSNMMNNLKLLVKISVCSLILILFGSCSSSDENDSNSNEDLFLKINISGTTFNSEGLYATGFGSQDNCSNTGDLFLQYVGEVENSALYVEVSLAHFENLDDYANAQKNNILTTRITDTNSVWTFSTDGIDSDFCNLNNDLSIVYEDKKTNTYLNLKPNSQSTHKITKVDFVSEDSQSKFYIIEGNFTCTFINKNTDVPVSGNYRIKIEVLK</sequence>